<feature type="domain" description="Tc1-like transposase DDE" evidence="3">
    <location>
        <begin position="140"/>
        <end position="290"/>
    </location>
</feature>
<dbReference type="Pfam" id="PF13358">
    <property type="entry name" value="DDE_3"/>
    <property type="match status" value="1"/>
</dbReference>
<evidence type="ECO:0000259" key="2">
    <source>
        <dbReference type="Pfam" id="PF11427"/>
    </source>
</evidence>
<dbReference type="PANTHER" id="PTHR23022:SF129">
    <property type="entry name" value="TRANSPOSABLE ELEMENT TC3 TRANSPOSASE"/>
    <property type="match status" value="1"/>
</dbReference>
<dbReference type="OMA" id="TIGRTHT"/>
<dbReference type="InterPro" id="IPR025898">
    <property type="entry name" value="Tc3_transposase_DNA-bd_dom"/>
</dbReference>
<gene>
    <name evidence="5" type="ORF">CRE_19968</name>
</gene>
<dbReference type="Proteomes" id="UP000008281">
    <property type="component" value="Unassembled WGS sequence"/>
</dbReference>
<dbReference type="Gene3D" id="1.10.10.60">
    <property type="entry name" value="Homeodomain-like"/>
    <property type="match status" value="1"/>
</dbReference>
<dbReference type="Gene3D" id="3.30.420.10">
    <property type="entry name" value="Ribonuclease H-like superfamily/Ribonuclease H"/>
    <property type="match status" value="1"/>
</dbReference>
<dbReference type="eggNOG" id="ENOG502RZ9M">
    <property type="taxonomic scope" value="Eukaryota"/>
</dbReference>
<dbReference type="Pfam" id="PF11427">
    <property type="entry name" value="HTH_Tnp_Tc3_1"/>
    <property type="match status" value="1"/>
</dbReference>
<dbReference type="InParanoid" id="E3N8F6"/>
<evidence type="ECO:0000259" key="4">
    <source>
        <dbReference type="Pfam" id="PF21517"/>
    </source>
</evidence>
<dbReference type="Pfam" id="PF21517">
    <property type="entry name" value="HTH_Tnp_Tc3_2_like"/>
    <property type="match status" value="1"/>
</dbReference>
<dbReference type="InterPro" id="IPR036397">
    <property type="entry name" value="RNaseH_sf"/>
</dbReference>
<keyword evidence="6" id="KW-1185">Reference proteome</keyword>
<dbReference type="SUPFAM" id="SSF46689">
    <property type="entry name" value="Homeodomain-like"/>
    <property type="match status" value="1"/>
</dbReference>
<evidence type="ECO:0000313" key="6">
    <source>
        <dbReference type="Proteomes" id="UP000008281"/>
    </source>
</evidence>
<dbReference type="Gene3D" id="1.10.10.10">
    <property type="entry name" value="Winged helix-like DNA-binding domain superfamily/Winged helix DNA-binding domain"/>
    <property type="match status" value="1"/>
</dbReference>
<protein>
    <recommendedName>
        <fullName evidence="7">Tc1-like transposase DDE domain-containing protein</fullName>
    </recommendedName>
</protein>
<accession>E3N8F6</accession>
<dbReference type="STRING" id="31234.E3N8F6"/>
<dbReference type="InterPro" id="IPR048703">
    <property type="entry name" value="Tnp_Tc3-like_HTH"/>
</dbReference>
<dbReference type="InterPro" id="IPR009057">
    <property type="entry name" value="Homeodomain-like_sf"/>
</dbReference>
<dbReference type="InterPro" id="IPR036388">
    <property type="entry name" value="WH-like_DNA-bd_sf"/>
</dbReference>
<dbReference type="AlphaFoldDB" id="E3N8F6"/>
<dbReference type="GO" id="GO:0003677">
    <property type="term" value="F:DNA binding"/>
    <property type="evidence" value="ECO:0007669"/>
    <property type="project" value="InterPro"/>
</dbReference>
<evidence type="ECO:0000259" key="3">
    <source>
        <dbReference type="Pfam" id="PF13358"/>
    </source>
</evidence>
<feature type="domain" description="Transposable element Tc3 transposase-like DNA-binding HTH" evidence="4">
    <location>
        <begin position="64"/>
        <end position="103"/>
    </location>
</feature>
<dbReference type="InterPro" id="IPR038717">
    <property type="entry name" value="Tc1-like_DDE_dom"/>
</dbReference>
<dbReference type="GO" id="GO:0005634">
    <property type="term" value="C:nucleus"/>
    <property type="evidence" value="ECO:0007669"/>
    <property type="project" value="UniProtKB-SubCell"/>
</dbReference>
<dbReference type="EMBL" id="DS268556">
    <property type="protein sequence ID" value="EFO89454.1"/>
    <property type="molecule type" value="Genomic_DNA"/>
</dbReference>
<evidence type="ECO:0000313" key="5">
    <source>
        <dbReference type="EMBL" id="EFO89454.1"/>
    </source>
</evidence>
<feature type="domain" description="Tc3 transposase DNA binding" evidence="2">
    <location>
        <begin position="6"/>
        <end position="51"/>
    </location>
</feature>
<dbReference type="PANTHER" id="PTHR23022">
    <property type="entry name" value="TRANSPOSABLE ELEMENT-RELATED"/>
    <property type="match status" value="1"/>
</dbReference>
<proteinExistence type="predicted"/>
<sequence length="329" mass="38421">MTPRKSLTDFEKGQITVLMNQGISNRQIAKTIGRTHTIVNSFVKDPTGYGTKKKSGRPSLLSQRDKRLIIRSASNNVDSCRQIKSDLNLDVSSETVRRTIAKSKFIKYRKMKKSPYLSNVHRVNRMKFARNHRRTDFTKIIFSDEKKFNCDGPDGYRSYWHDLRKEKLRFSRRNFKGGGVMVWAAIASTGRIKLCFVSKKMNGADYRIVLRRGLMPFWRRNRNGNFIFQQDGAPIHRARKTTEWLTRRNIPILEWPSCSPDINPIENVWAFMVRKIYEGNKTYRSVDDLKPAIIAAWREVDQQLIDNLYLSMDSRIFQLIQRSGGPTDY</sequence>
<dbReference type="OrthoDB" id="5837857at2759"/>
<evidence type="ECO:0000256" key="1">
    <source>
        <dbReference type="ARBA" id="ARBA00004123"/>
    </source>
</evidence>
<dbReference type="InterPro" id="IPR052338">
    <property type="entry name" value="Transposase_5"/>
</dbReference>
<organism evidence="6">
    <name type="scientific">Caenorhabditis remanei</name>
    <name type="common">Caenorhabditis vulgaris</name>
    <dbReference type="NCBI Taxonomy" id="31234"/>
    <lineage>
        <taxon>Eukaryota</taxon>
        <taxon>Metazoa</taxon>
        <taxon>Ecdysozoa</taxon>
        <taxon>Nematoda</taxon>
        <taxon>Chromadorea</taxon>
        <taxon>Rhabditida</taxon>
        <taxon>Rhabditina</taxon>
        <taxon>Rhabditomorpha</taxon>
        <taxon>Rhabditoidea</taxon>
        <taxon>Rhabditidae</taxon>
        <taxon>Peloderinae</taxon>
        <taxon>Caenorhabditis</taxon>
    </lineage>
</organism>
<reference evidence="5" key="1">
    <citation type="submission" date="2007-07" db="EMBL/GenBank/DDBJ databases">
        <title>PCAP assembly of the Caenorhabditis remanei genome.</title>
        <authorList>
            <consortium name="The Caenorhabditis remanei Sequencing Consortium"/>
            <person name="Wilson R.K."/>
        </authorList>
    </citation>
    <scope>NUCLEOTIDE SEQUENCE [LARGE SCALE GENOMIC DNA]</scope>
    <source>
        <strain evidence="5">PB4641</strain>
    </source>
</reference>
<comment type="subcellular location">
    <subcellularLocation>
        <location evidence="1">Nucleus</location>
    </subcellularLocation>
</comment>
<name>E3N8F6_CAERE</name>
<dbReference type="HOGENOM" id="CLU_033666_0_2_1"/>
<evidence type="ECO:0008006" key="7">
    <source>
        <dbReference type="Google" id="ProtNLM"/>
    </source>
</evidence>